<keyword evidence="2 3" id="KW-0732">Signal</keyword>
<dbReference type="InterPro" id="IPR050902">
    <property type="entry name" value="ABC_Transporter_SBP"/>
</dbReference>
<comment type="similarity">
    <text evidence="1">Belongs to the bacterial solute-binding protein 8 family.</text>
</comment>
<protein>
    <submittedName>
        <fullName evidence="5">ABC transporter substrate-binding protein</fullName>
    </submittedName>
</protein>
<evidence type="ECO:0000313" key="6">
    <source>
        <dbReference type="Proteomes" id="UP000824260"/>
    </source>
</evidence>
<dbReference type="SUPFAM" id="SSF53807">
    <property type="entry name" value="Helical backbone' metal receptor"/>
    <property type="match status" value="1"/>
</dbReference>
<dbReference type="PANTHER" id="PTHR30535:SF34">
    <property type="entry name" value="MOLYBDATE-BINDING PROTEIN MOLA"/>
    <property type="match status" value="1"/>
</dbReference>
<dbReference type="Gene3D" id="3.40.50.1980">
    <property type="entry name" value="Nitrogenase molybdenum iron protein domain"/>
    <property type="match status" value="2"/>
</dbReference>
<feature type="domain" description="Fe/B12 periplasmic-binding" evidence="4">
    <location>
        <begin position="61"/>
        <end position="314"/>
    </location>
</feature>
<evidence type="ECO:0000256" key="2">
    <source>
        <dbReference type="ARBA" id="ARBA00022729"/>
    </source>
</evidence>
<gene>
    <name evidence="5" type="ORF">IAA52_10875</name>
</gene>
<dbReference type="GO" id="GO:0071281">
    <property type="term" value="P:cellular response to iron ion"/>
    <property type="evidence" value="ECO:0007669"/>
    <property type="project" value="TreeGrafter"/>
</dbReference>
<feature type="chain" id="PRO_5039324158" evidence="3">
    <location>
        <begin position="23"/>
        <end position="314"/>
    </location>
</feature>
<dbReference type="PROSITE" id="PS50983">
    <property type="entry name" value="FE_B12_PBP"/>
    <property type="match status" value="1"/>
</dbReference>
<feature type="signal peptide" evidence="3">
    <location>
        <begin position="1"/>
        <end position="22"/>
    </location>
</feature>
<dbReference type="Pfam" id="PF01497">
    <property type="entry name" value="Peripla_BP_2"/>
    <property type="match status" value="1"/>
</dbReference>
<proteinExistence type="inferred from homology"/>
<comment type="caution">
    <text evidence="5">The sequence shown here is derived from an EMBL/GenBank/DDBJ whole genome shotgun (WGS) entry which is preliminary data.</text>
</comment>
<dbReference type="NCBIfam" id="NF038402">
    <property type="entry name" value="TroA_like"/>
    <property type="match status" value="1"/>
</dbReference>
<dbReference type="Proteomes" id="UP000824260">
    <property type="component" value="Unassembled WGS sequence"/>
</dbReference>
<dbReference type="AlphaFoldDB" id="A0A9D0ZNP1"/>
<sequence>MNRKLLSLLTVLALLFVPLGLAEESSVGIVGGADGPTEIYVTGEWTDGLGRAVEIPETVESVVSLTAANTEILYALGAGDLLVGADAYSDYPEEANALPRMGDYSGPNVELIASSGADVVFASTTLQLDAVEQMEALGLNVVCVEPTNLAELYEGIALIAAVVGADAAPLLAEMDASLAESAAIVPEDMEPVSVYFALSFGEYGDYSAGPGTFIDELIAMAGGENVAGDSEYAWPMYSLEGIVAADPDVILLSDYGDGTTVDQFCALDGYGELRAVQEGHVYALTDDLISRPGPRIAEGFAQVVDALADAGAYD</sequence>
<organism evidence="5 6">
    <name type="scientific">Candidatus Pullichristensenella stercorigallinarum</name>
    <dbReference type="NCBI Taxonomy" id="2840909"/>
    <lineage>
        <taxon>Bacteria</taxon>
        <taxon>Bacillati</taxon>
        <taxon>Bacillota</taxon>
        <taxon>Clostridia</taxon>
        <taxon>Candidatus Pullichristensenella</taxon>
    </lineage>
</organism>
<evidence type="ECO:0000256" key="1">
    <source>
        <dbReference type="ARBA" id="ARBA00008814"/>
    </source>
</evidence>
<dbReference type="PANTHER" id="PTHR30535">
    <property type="entry name" value="VITAMIN B12-BINDING PROTEIN"/>
    <property type="match status" value="1"/>
</dbReference>
<dbReference type="EMBL" id="DVFZ01000103">
    <property type="protein sequence ID" value="HIQ83589.1"/>
    <property type="molecule type" value="Genomic_DNA"/>
</dbReference>
<reference evidence="5" key="2">
    <citation type="journal article" date="2021" name="PeerJ">
        <title>Extensive microbial diversity within the chicken gut microbiome revealed by metagenomics and culture.</title>
        <authorList>
            <person name="Gilroy R."/>
            <person name="Ravi A."/>
            <person name="Getino M."/>
            <person name="Pursley I."/>
            <person name="Horton D.L."/>
            <person name="Alikhan N.F."/>
            <person name="Baker D."/>
            <person name="Gharbi K."/>
            <person name="Hall N."/>
            <person name="Watson M."/>
            <person name="Adriaenssens E.M."/>
            <person name="Foster-Nyarko E."/>
            <person name="Jarju S."/>
            <person name="Secka A."/>
            <person name="Antonio M."/>
            <person name="Oren A."/>
            <person name="Chaudhuri R.R."/>
            <person name="La Ragione R."/>
            <person name="Hildebrand F."/>
            <person name="Pallen M.J."/>
        </authorList>
    </citation>
    <scope>NUCLEOTIDE SEQUENCE</scope>
    <source>
        <strain evidence="5">ChiSjej6B24-2974</strain>
    </source>
</reference>
<name>A0A9D0ZNP1_9FIRM</name>
<evidence type="ECO:0000256" key="3">
    <source>
        <dbReference type="SAM" id="SignalP"/>
    </source>
</evidence>
<evidence type="ECO:0000259" key="4">
    <source>
        <dbReference type="PROSITE" id="PS50983"/>
    </source>
</evidence>
<dbReference type="InterPro" id="IPR002491">
    <property type="entry name" value="ABC_transptr_periplasmic_BD"/>
</dbReference>
<accession>A0A9D0ZNP1</accession>
<dbReference type="InterPro" id="IPR054828">
    <property type="entry name" value="Vit_B12_bind_prot"/>
</dbReference>
<reference evidence="5" key="1">
    <citation type="submission" date="2020-10" db="EMBL/GenBank/DDBJ databases">
        <authorList>
            <person name="Gilroy R."/>
        </authorList>
    </citation>
    <scope>NUCLEOTIDE SEQUENCE</scope>
    <source>
        <strain evidence="5">ChiSjej6B24-2974</strain>
    </source>
</reference>
<evidence type="ECO:0000313" key="5">
    <source>
        <dbReference type="EMBL" id="HIQ83589.1"/>
    </source>
</evidence>